<protein>
    <submittedName>
        <fullName evidence="2">Glyoxalase-like domain protein</fullName>
    </submittedName>
</protein>
<dbReference type="SUPFAM" id="SSF54593">
    <property type="entry name" value="Glyoxalase/Bleomycin resistance protein/Dihydroxybiphenyl dioxygenase"/>
    <property type="match status" value="1"/>
</dbReference>
<dbReference type="Pfam" id="PF00903">
    <property type="entry name" value="Glyoxalase"/>
    <property type="match status" value="1"/>
</dbReference>
<feature type="domain" description="VOC" evidence="1">
    <location>
        <begin position="1"/>
        <end position="128"/>
    </location>
</feature>
<organism evidence="2 3">
    <name type="scientific">Flavimaricola marinus</name>
    <dbReference type="NCBI Taxonomy" id="1819565"/>
    <lineage>
        <taxon>Bacteria</taxon>
        <taxon>Pseudomonadati</taxon>
        <taxon>Pseudomonadota</taxon>
        <taxon>Alphaproteobacteria</taxon>
        <taxon>Rhodobacterales</taxon>
        <taxon>Paracoccaceae</taxon>
        <taxon>Flavimaricola</taxon>
    </lineage>
</organism>
<evidence type="ECO:0000313" key="3">
    <source>
        <dbReference type="Proteomes" id="UP000201613"/>
    </source>
</evidence>
<dbReference type="InterPro" id="IPR029068">
    <property type="entry name" value="Glyas_Bleomycin-R_OHBP_Dase"/>
</dbReference>
<gene>
    <name evidence="2" type="ORF">LOM8899_03786</name>
</gene>
<dbReference type="Proteomes" id="UP000201613">
    <property type="component" value="Unassembled WGS sequence"/>
</dbReference>
<dbReference type="PANTHER" id="PTHR34109:SF1">
    <property type="entry name" value="VOC DOMAIN-CONTAINING PROTEIN"/>
    <property type="match status" value="1"/>
</dbReference>
<dbReference type="RefSeq" id="WP_093993800.1">
    <property type="nucleotide sequence ID" value="NZ_FXZK01000011.1"/>
</dbReference>
<evidence type="ECO:0000259" key="1">
    <source>
        <dbReference type="PROSITE" id="PS51819"/>
    </source>
</evidence>
<dbReference type="Gene3D" id="3.30.720.110">
    <property type="match status" value="1"/>
</dbReference>
<evidence type="ECO:0000313" key="2">
    <source>
        <dbReference type="EMBL" id="SMY09615.1"/>
    </source>
</evidence>
<name>A0A238LJP7_9RHOB</name>
<dbReference type="OrthoDB" id="9798201at2"/>
<accession>A0A238LJP7</accession>
<dbReference type="Gene3D" id="3.30.720.120">
    <property type="match status" value="1"/>
</dbReference>
<dbReference type="InterPro" id="IPR037523">
    <property type="entry name" value="VOC_core"/>
</dbReference>
<proteinExistence type="predicted"/>
<sequence length="134" mass="14689">MLLAATRYRDTEAALGFLKDVIGMEELAVHRDDDGAIRHAELRLGDGLFMFGPDSRDSAFSAFMISPQETGGRETTTQYAIVDDVAGHHDRAVAAGAEIIMPLKQENYGGETYSLRCPEGHIWTIGSYDPRVVS</sequence>
<keyword evidence="3" id="KW-1185">Reference proteome</keyword>
<dbReference type="PROSITE" id="PS51819">
    <property type="entry name" value="VOC"/>
    <property type="match status" value="1"/>
</dbReference>
<dbReference type="AlphaFoldDB" id="A0A238LJP7"/>
<reference evidence="2 3" key="1">
    <citation type="submission" date="2017-05" db="EMBL/GenBank/DDBJ databases">
        <authorList>
            <person name="Song R."/>
            <person name="Chenine A.L."/>
            <person name="Ruprecht R.M."/>
        </authorList>
    </citation>
    <scope>NUCLEOTIDE SEQUENCE [LARGE SCALE GENOMIC DNA]</scope>
    <source>
        <strain evidence="2 3">CECT 8899</strain>
    </source>
</reference>
<dbReference type="PANTHER" id="PTHR34109">
    <property type="entry name" value="BNAUNNG04460D PROTEIN-RELATED"/>
    <property type="match status" value="1"/>
</dbReference>
<dbReference type="EMBL" id="FXZK01000011">
    <property type="protein sequence ID" value="SMY09615.1"/>
    <property type="molecule type" value="Genomic_DNA"/>
</dbReference>
<dbReference type="InterPro" id="IPR004360">
    <property type="entry name" value="Glyas_Fos-R_dOase_dom"/>
</dbReference>